<organism evidence="9 10">
    <name type="scientific">Drosophila erecta</name>
    <name type="common">Fruit fly</name>
    <dbReference type="NCBI Taxonomy" id="7220"/>
    <lineage>
        <taxon>Eukaryota</taxon>
        <taxon>Metazoa</taxon>
        <taxon>Ecdysozoa</taxon>
        <taxon>Arthropoda</taxon>
        <taxon>Hexapoda</taxon>
        <taxon>Insecta</taxon>
        <taxon>Pterygota</taxon>
        <taxon>Neoptera</taxon>
        <taxon>Endopterygota</taxon>
        <taxon>Diptera</taxon>
        <taxon>Brachycera</taxon>
        <taxon>Muscomorpha</taxon>
        <taxon>Ephydroidea</taxon>
        <taxon>Drosophilidae</taxon>
        <taxon>Drosophila</taxon>
        <taxon>Sophophora</taxon>
    </lineage>
</organism>
<keyword evidence="5 8" id="KW-0472">Membrane</keyword>
<dbReference type="PhylomeDB" id="B3NYF0"/>
<evidence type="ECO:0000313" key="9">
    <source>
        <dbReference type="EMBL" id="EDV47629.1"/>
    </source>
</evidence>
<keyword evidence="7" id="KW-0325">Glycoprotein</keyword>
<dbReference type="InterPro" id="IPR052192">
    <property type="entry name" value="Insect_Ionotropic_Sensory_Rcpt"/>
</dbReference>
<feature type="transmembrane region" description="Helical" evidence="8">
    <location>
        <begin position="343"/>
        <end position="362"/>
    </location>
</feature>
<dbReference type="EMBL" id="CH954180">
    <property type="protein sequence ID" value="EDV47629.1"/>
    <property type="molecule type" value="Genomic_DNA"/>
</dbReference>
<evidence type="ECO:0008006" key="11">
    <source>
        <dbReference type="Google" id="ProtNLM"/>
    </source>
</evidence>
<evidence type="ECO:0000256" key="2">
    <source>
        <dbReference type="ARBA" id="ARBA00022475"/>
    </source>
</evidence>
<keyword evidence="2" id="KW-1003">Cell membrane</keyword>
<accession>B3NYF0</accession>
<feature type="transmembrane region" description="Helical" evidence="8">
    <location>
        <begin position="527"/>
        <end position="551"/>
    </location>
</feature>
<evidence type="ECO:0000256" key="7">
    <source>
        <dbReference type="ARBA" id="ARBA00023180"/>
    </source>
</evidence>
<evidence type="ECO:0000256" key="3">
    <source>
        <dbReference type="ARBA" id="ARBA00022692"/>
    </source>
</evidence>
<keyword evidence="6" id="KW-0675">Receptor</keyword>
<evidence type="ECO:0000256" key="6">
    <source>
        <dbReference type="ARBA" id="ARBA00023170"/>
    </source>
</evidence>
<keyword evidence="10" id="KW-1185">Reference proteome</keyword>
<keyword evidence="4 8" id="KW-1133">Transmembrane helix</keyword>
<sequence>MLASWKPSTGPPAELLELYGLVVHLLLREERTLVYYNPAGLDCSWEVLWPRNLSAHPQIVWHSHPDLHDQLNGQLLVLACLPMDSSAVLQLEELAHSLSHLRTLARVLIEVAGADQAALASRYLSVCLQRSMLRVELYFRDYQHSLMLYAFRAFPSFELVRRRVSGGQGVQLFAHKLDNLRGHRLRVMPDLSPPNTFSYRDARGDDQVAGYLWDFMATFASRVNAGLEVVRPSWRAGSSSESTYMLEYAAKGFIDVGLTTTLITKRNLWAIHQYSYPLLASSWCTMLPVEEPLPTPYLFGRIVCPALAMTLLPVILVTWLLFRHLRCLTRLKNSRPARILPHLLALLLLTTCSAQLLALLISPPYPDRIASFEDLLRGDRKIMGIRHEFYDMDAALRARYAGIFHLIDDPDELFDLRNHFNTTWAYTMPYIKWLVIKTQQRHFAKPVFRWASDLCFCDFMPTSAVLAPDSIYWESLKDFTFSIHQAGLMRHWIRKSFYDMVQAGRMSIKDYSQLEILRPLSIGDLEFVWRVCGASIAVAAAVFLVELLYFYGNVFLSSL</sequence>
<reference evidence="9 10" key="1">
    <citation type="journal article" date="2007" name="Nature">
        <title>Evolution of genes and genomes on the Drosophila phylogeny.</title>
        <authorList>
            <consortium name="Drosophila 12 Genomes Consortium"/>
            <person name="Clark A.G."/>
            <person name="Eisen M.B."/>
            <person name="Smith D.R."/>
            <person name="Bergman C.M."/>
            <person name="Oliver B."/>
            <person name="Markow T.A."/>
            <person name="Kaufman T.C."/>
            <person name="Kellis M."/>
            <person name="Gelbart W."/>
            <person name="Iyer V.N."/>
            <person name="Pollard D.A."/>
            <person name="Sackton T.B."/>
            <person name="Larracuente A.M."/>
            <person name="Singh N.D."/>
            <person name="Abad J.P."/>
            <person name="Abt D.N."/>
            <person name="Adryan B."/>
            <person name="Aguade M."/>
            <person name="Akashi H."/>
            <person name="Anderson W.W."/>
            <person name="Aquadro C.F."/>
            <person name="Ardell D.H."/>
            <person name="Arguello R."/>
            <person name="Artieri C.G."/>
            <person name="Barbash D.A."/>
            <person name="Barker D."/>
            <person name="Barsanti P."/>
            <person name="Batterham P."/>
            <person name="Batzoglou S."/>
            <person name="Begun D."/>
            <person name="Bhutkar A."/>
            <person name="Blanco E."/>
            <person name="Bosak S.A."/>
            <person name="Bradley R.K."/>
            <person name="Brand A.D."/>
            <person name="Brent M.R."/>
            <person name="Brooks A.N."/>
            <person name="Brown R.H."/>
            <person name="Butlin R.K."/>
            <person name="Caggese C."/>
            <person name="Calvi B.R."/>
            <person name="Bernardo de Carvalho A."/>
            <person name="Caspi A."/>
            <person name="Castrezana S."/>
            <person name="Celniker S.E."/>
            <person name="Chang J.L."/>
            <person name="Chapple C."/>
            <person name="Chatterji S."/>
            <person name="Chinwalla A."/>
            <person name="Civetta A."/>
            <person name="Clifton S.W."/>
            <person name="Comeron J.M."/>
            <person name="Costello J.C."/>
            <person name="Coyne J.A."/>
            <person name="Daub J."/>
            <person name="David R.G."/>
            <person name="Delcher A.L."/>
            <person name="Delehaunty K."/>
            <person name="Do C.B."/>
            <person name="Ebling H."/>
            <person name="Edwards K."/>
            <person name="Eickbush T."/>
            <person name="Evans J.D."/>
            <person name="Filipski A."/>
            <person name="Findeiss S."/>
            <person name="Freyhult E."/>
            <person name="Fulton L."/>
            <person name="Fulton R."/>
            <person name="Garcia A.C."/>
            <person name="Gardiner A."/>
            <person name="Garfield D.A."/>
            <person name="Garvin B.E."/>
            <person name="Gibson G."/>
            <person name="Gilbert D."/>
            <person name="Gnerre S."/>
            <person name="Godfrey J."/>
            <person name="Good R."/>
            <person name="Gotea V."/>
            <person name="Gravely B."/>
            <person name="Greenberg A.J."/>
            <person name="Griffiths-Jones S."/>
            <person name="Gross S."/>
            <person name="Guigo R."/>
            <person name="Gustafson E.A."/>
            <person name="Haerty W."/>
            <person name="Hahn M.W."/>
            <person name="Halligan D.L."/>
            <person name="Halpern A.L."/>
            <person name="Halter G.M."/>
            <person name="Han M.V."/>
            <person name="Heger A."/>
            <person name="Hillier L."/>
            <person name="Hinrichs A.S."/>
            <person name="Holmes I."/>
            <person name="Hoskins R.A."/>
            <person name="Hubisz M.J."/>
            <person name="Hultmark D."/>
            <person name="Huntley M.A."/>
            <person name="Jaffe D.B."/>
            <person name="Jagadeeshan S."/>
            <person name="Jeck W.R."/>
            <person name="Johnson J."/>
            <person name="Jones C.D."/>
            <person name="Jordan W.C."/>
            <person name="Karpen G.H."/>
            <person name="Kataoka E."/>
            <person name="Keightley P.D."/>
            <person name="Kheradpour P."/>
            <person name="Kirkness E.F."/>
            <person name="Koerich L.B."/>
            <person name="Kristiansen K."/>
            <person name="Kudrna D."/>
            <person name="Kulathinal R.J."/>
            <person name="Kumar S."/>
            <person name="Kwok R."/>
            <person name="Lander E."/>
            <person name="Langley C.H."/>
            <person name="Lapoint R."/>
            <person name="Lazzaro B.P."/>
            <person name="Lee S.J."/>
            <person name="Levesque L."/>
            <person name="Li R."/>
            <person name="Lin C.F."/>
            <person name="Lin M.F."/>
            <person name="Lindblad-Toh K."/>
            <person name="Llopart A."/>
            <person name="Long M."/>
            <person name="Low L."/>
            <person name="Lozovsky E."/>
            <person name="Lu J."/>
            <person name="Luo M."/>
            <person name="Machado C.A."/>
            <person name="Makalowski W."/>
            <person name="Marzo M."/>
            <person name="Matsuda M."/>
            <person name="Matzkin L."/>
            <person name="McAllister B."/>
            <person name="McBride C.S."/>
            <person name="McKernan B."/>
            <person name="McKernan K."/>
            <person name="Mendez-Lago M."/>
            <person name="Minx P."/>
            <person name="Mollenhauer M.U."/>
            <person name="Montooth K."/>
            <person name="Mount S.M."/>
            <person name="Mu X."/>
            <person name="Myers E."/>
            <person name="Negre B."/>
            <person name="Newfeld S."/>
            <person name="Nielsen R."/>
            <person name="Noor M.A."/>
            <person name="O'Grady P."/>
            <person name="Pachter L."/>
            <person name="Papaceit M."/>
            <person name="Parisi M.J."/>
            <person name="Parisi M."/>
            <person name="Parts L."/>
            <person name="Pedersen J.S."/>
            <person name="Pesole G."/>
            <person name="Phillippy A.M."/>
            <person name="Ponting C.P."/>
            <person name="Pop M."/>
            <person name="Porcelli D."/>
            <person name="Powell J.R."/>
            <person name="Prohaska S."/>
            <person name="Pruitt K."/>
            <person name="Puig M."/>
            <person name="Quesneville H."/>
            <person name="Ram K.R."/>
            <person name="Rand D."/>
            <person name="Rasmussen M.D."/>
            <person name="Reed L.K."/>
            <person name="Reenan R."/>
            <person name="Reily A."/>
            <person name="Remington K.A."/>
            <person name="Rieger T.T."/>
            <person name="Ritchie M.G."/>
            <person name="Robin C."/>
            <person name="Rogers Y.H."/>
            <person name="Rohde C."/>
            <person name="Rozas J."/>
            <person name="Rubenfield M.J."/>
            <person name="Ruiz A."/>
            <person name="Russo S."/>
            <person name="Salzberg S.L."/>
            <person name="Sanchez-Gracia A."/>
            <person name="Saranga D.J."/>
            <person name="Sato H."/>
            <person name="Schaeffer S.W."/>
            <person name="Schatz M.C."/>
            <person name="Schlenke T."/>
            <person name="Schwartz R."/>
            <person name="Segarra C."/>
            <person name="Singh R.S."/>
            <person name="Sirot L."/>
            <person name="Sirota M."/>
            <person name="Sisneros N.B."/>
            <person name="Smith C.D."/>
            <person name="Smith T.F."/>
            <person name="Spieth J."/>
            <person name="Stage D.E."/>
            <person name="Stark A."/>
            <person name="Stephan W."/>
            <person name="Strausberg R.L."/>
            <person name="Strempel S."/>
            <person name="Sturgill D."/>
            <person name="Sutton G."/>
            <person name="Sutton G.G."/>
            <person name="Tao W."/>
            <person name="Teichmann S."/>
            <person name="Tobari Y.N."/>
            <person name="Tomimura Y."/>
            <person name="Tsolas J.M."/>
            <person name="Valente V.L."/>
            <person name="Venter E."/>
            <person name="Venter J.C."/>
            <person name="Vicario S."/>
            <person name="Vieira F.G."/>
            <person name="Vilella A.J."/>
            <person name="Villasante A."/>
            <person name="Walenz B."/>
            <person name="Wang J."/>
            <person name="Wasserman M."/>
            <person name="Watts T."/>
            <person name="Wilson D."/>
            <person name="Wilson R.K."/>
            <person name="Wing R.A."/>
            <person name="Wolfner M.F."/>
            <person name="Wong A."/>
            <person name="Wong G.K."/>
            <person name="Wu C.I."/>
            <person name="Wu G."/>
            <person name="Yamamoto D."/>
            <person name="Yang H.P."/>
            <person name="Yang S.P."/>
            <person name="Yorke J.A."/>
            <person name="Yoshida K."/>
            <person name="Zdobnov E."/>
            <person name="Zhang P."/>
            <person name="Zhang Y."/>
            <person name="Zimin A.V."/>
            <person name="Baldwin J."/>
            <person name="Abdouelleil A."/>
            <person name="Abdulkadir J."/>
            <person name="Abebe A."/>
            <person name="Abera B."/>
            <person name="Abreu J."/>
            <person name="Acer S.C."/>
            <person name="Aftuck L."/>
            <person name="Alexander A."/>
            <person name="An P."/>
            <person name="Anderson E."/>
            <person name="Anderson S."/>
            <person name="Arachi H."/>
            <person name="Azer M."/>
            <person name="Bachantsang P."/>
            <person name="Barry A."/>
            <person name="Bayul T."/>
            <person name="Berlin A."/>
            <person name="Bessette D."/>
            <person name="Bloom T."/>
            <person name="Blye J."/>
            <person name="Boguslavskiy L."/>
            <person name="Bonnet C."/>
            <person name="Boukhgalter B."/>
            <person name="Bourzgui I."/>
            <person name="Brown A."/>
            <person name="Cahill P."/>
            <person name="Channer S."/>
            <person name="Cheshatsang Y."/>
            <person name="Chuda L."/>
            <person name="Citroen M."/>
            <person name="Collymore A."/>
            <person name="Cooke P."/>
            <person name="Costello M."/>
            <person name="D'Aco K."/>
            <person name="Daza R."/>
            <person name="De Haan G."/>
            <person name="DeGray S."/>
            <person name="DeMaso C."/>
            <person name="Dhargay N."/>
            <person name="Dooley K."/>
            <person name="Dooley E."/>
            <person name="Doricent M."/>
            <person name="Dorje P."/>
            <person name="Dorjee K."/>
            <person name="Dupes A."/>
            <person name="Elong R."/>
            <person name="Falk J."/>
            <person name="Farina A."/>
            <person name="Faro S."/>
            <person name="Ferguson D."/>
            <person name="Fisher S."/>
            <person name="Foley C.D."/>
            <person name="Franke A."/>
            <person name="Friedrich D."/>
            <person name="Gadbois L."/>
            <person name="Gearin G."/>
            <person name="Gearin C.R."/>
            <person name="Giannoukos G."/>
            <person name="Goode T."/>
            <person name="Graham J."/>
            <person name="Grandbois E."/>
            <person name="Grewal S."/>
            <person name="Gyaltsen K."/>
            <person name="Hafez N."/>
            <person name="Hagos B."/>
            <person name="Hall J."/>
            <person name="Henson C."/>
            <person name="Hollinger A."/>
            <person name="Honan T."/>
            <person name="Huard M.D."/>
            <person name="Hughes L."/>
            <person name="Hurhula B."/>
            <person name="Husby M.E."/>
            <person name="Kamat A."/>
            <person name="Kanga B."/>
            <person name="Kashin S."/>
            <person name="Khazanovich D."/>
            <person name="Kisner P."/>
            <person name="Lance K."/>
            <person name="Lara M."/>
            <person name="Lee W."/>
            <person name="Lennon N."/>
            <person name="Letendre F."/>
            <person name="LeVine R."/>
            <person name="Lipovsky A."/>
            <person name="Liu X."/>
            <person name="Liu J."/>
            <person name="Liu S."/>
            <person name="Lokyitsang T."/>
            <person name="Lokyitsang Y."/>
            <person name="Lubonja R."/>
            <person name="Lui A."/>
            <person name="MacDonald P."/>
            <person name="Magnisalis V."/>
            <person name="Maru K."/>
            <person name="Matthews C."/>
            <person name="McCusker W."/>
            <person name="McDonough S."/>
            <person name="Mehta T."/>
            <person name="Meldrim J."/>
            <person name="Meneus L."/>
            <person name="Mihai O."/>
            <person name="Mihalev A."/>
            <person name="Mihova T."/>
            <person name="Mittelman R."/>
            <person name="Mlenga V."/>
            <person name="Montmayeur A."/>
            <person name="Mulrain L."/>
            <person name="Navidi A."/>
            <person name="Naylor J."/>
            <person name="Negash T."/>
            <person name="Nguyen T."/>
            <person name="Nguyen N."/>
            <person name="Nicol R."/>
            <person name="Norbu C."/>
            <person name="Norbu N."/>
            <person name="Novod N."/>
            <person name="O'Neill B."/>
            <person name="Osman S."/>
            <person name="Markiewicz E."/>
            <person name="Oyono O.L."/>
            <person name="Patti C."/>
            <person name="Phunkhang P."/>
            <person name="Pierre F."/>
            <person name="Priest M."/>
            <person name="Raghuraman S."/>
            <person name="Rege F."/>
            <person name="Reyes R."/>
            <person name="Rise C."/>
            <person name="Rogov P."/>
            <person name="Ross K."/>
            <person name="Ryan E."/>
            <person name="Settipalli S."/>
            <person name="Shea T."/>
            <person name="Sherpa N."/>
            <person name="Shi L."/>
            <person name="Shih D."/>
            <person name="Sparrow T."/>
            <person name="Spaulding J."/>
            <person name="Stalker J."/>
            <person name="Stange-Thomann N."/>
            <person name="Stavropoulos S."/>
            <person name="Stone C."/>
            <person name="Strader C."/>
            <person name="Tesfaye S."/>
            <person name="Thomson T."/>
            <person name="Thoulutsang Y."/>
            <person name="Thoulutsang D."/>
            <person name="Topham K."/>
            <person name="Topping I."/>
            <person name="Tsamla T."/>
            <person name="Vassiliev H."/>
            <person name="Vo A."/>
            <person name="Wangchuk T."/>
            <person name="Wangdi T."/>
            <person name="Weiand M."/>
            <person name="Wilkinson J."/>
            <person name="Wilson A."/>
            <person name="Yadav S."/>
            <person name="Young G."/>
            <person name="Yu Q."/>
            <person name="Zembek L."/>
            <person name="Zhong D."/>
            <person name="Zimmer A."/>
            <person name="Zwirko Z."/>
            <person name="Jaffe D.B."/>
            <person name="Alvarez P."/>
            <person name="Brockman W."/>
            <person name="Butler J."/>
            <person name="Chin C."/>
            <person name="Gnerre S."/>
            <person name="Grabherr M."/>
            <person name="Kleber M."/>
            <person name="Mauceli E."/>
            <person name="MacCallum I."/>
        </authorList>
    </citation>
    <scope>NUCLEOTIDE SEQUENCE [LARGE SCALE GENOMIC DNA]</scope>
    <source>
        <strain evidence="9 10">TSC#14021-0224.01</strain>
    </source>
</reference>
<proteinExistence type="predicted"/>
<reference evidence="9 10" key="2">
    <citation type="journal article" date="2008" name="Bioinformatics">
        <title>Assembly reconciliation.</title>
        <authorList>
            <person name="Zimin A.V."/>
            <person name="Smith D.R."/>
            <person name="Sutton G."/>
            <person name="Yorke J.A."/>
        </authorList>
    </citation>
    <scope>NUCLEOTIDE SEQUENCE [LARGE SCALE GENOMIC DNA]</scope>
    <source>
        <strain evidence="9 10">TSC#14021-0224.01</strain>
    </source>
</reference>
<protein>
    <recommendedName>
        <fullName evidence="11">Ionotropic glutamate receptor C-terminal domain-containing protein</fullName>
    </recommendedName>
</protein>
<gene>
    <name evidence="9" type="primary">Dere\GG17533</name>
    <name evidence="9" type="synonym">dere_GLEANR_2453</name>
    <name evidence="9" type="synonym">GG17533</name>
    <name evidence="9" type="ORF">Dere_GG17533</name>
</gene>
<name>B3NYF0_DROER</name>
<evidence type="ECO:0000256" key="4">
    <source>
        <dbReference type="ARBA" id="ARBA00022989"/>
    </source>
</evidence>
<feature type="transmembrane region" description="Helical" evidence="8">
    <location>
        <begin position="298"/>
        <end position="322"/>
    </location>
</feature>
<dbReference type="OrthoDB" id="7845462at2759"/>
<evidence type="ECO:0000256" key="5">
    <source>
        <dbReference type="ARBA" id="ARBA00023136"/>
    </source>
</evidence>
<evidence type="ECO:0000256" key="1">
    <source>
        <dbReference type="ARBA" id="ARBA00004651"/>
    </source>
</evidence>
<comment type="subcellular location">
    <subcellularLocation>
        <location evidence="1">Cell membrane</location>
        <topology evidence="1">Multi-pass membrane protein</topology>
    </subcellularLocation>
</comment>
<dbReference type="GO" id="GO:0005886">
    <property type="term" value="C:plasma membrane"/>
    <property type="evidence" value="ECO:0007669"/>
    <property type="project" value="UniProtKB-SubCell"/>
</dbReference>
<dbReference type="PANTHER" id="PTHR42643:SF41">
    <property type="entry name" value="IONOTROPIC RECEPTOR 20A-RELATED"/>
    <property type="match status" value="1"/>
</dbReference>
<evidence type="ECO:0000256" key="8">
    <source>
        <dbReference type="SAM" id="Phobius"/>
    </source>
</evidence>
<keyword evidence="3 8" id="KW-0812">Transmembrane</keyword>
<dbReference type="AlphaFoldDB" id="B3NYF0"/>
<dbReference type="KEGG" id="der:6549964"/>
<dbReference type="Proteomes" id="UP000008711">
    <property type="component" value="Unassembled WGS sequence"/>
</dbReference>
<dbReference type="OMA" id="HPQIVWQ"/>
<dbReference type="PANTHER" id="PTHR42643">
    <property type="entry name" value="IONOTROPIC RECEPTOR 20A-RELATED"/>
    <property type="match status" value="1"/>
</dbReference>
<dbReference type="HOGENOM" id="CLU_021814_2_0_1"/>
<dbReference type="SUPFAM" id="SSF53850">
    <property type="entry name" value="Periplasmic binding protein-like II"/>
    <property type="match status" value="1"/>
</dbReference>
<evidence type="ECO:0000313" key="10">
    <source>
        <dbReference type="Proteomes" id="UP000008711"/>
    </source>
</evidence>